<keyword evidence="2" id="KW-1185">Reference proteome</keyword>
<dbReference type="EMBL" id="JAKKSL010000002">
    <property type="protein sequence ID" value="MCI2284451.1"/>
    <property type="molecule type" value="Genomic_DNA"/>
</dbReference>
<protein>
    <submittedName>
        <fullName evidence="1">Uncharacterized protein</fullName>
    </submittedName>
</protein>
<dbReference type="RefSeq" id="WP_242286882.1">
    <property type="nucleotide sequence ID" value="NZ_JAKKSL010000002.1"/>
</dbReference>
<name>A0ABS9X2I9_9GAMM</name>
<sequence>MNSFYHQLSTYSRKAILPCACLILSSYIPRGQTQEVAETEIEEVPAATTPFSKKTPVIIETQVKGSQEQPNVIYIMPWQGTEKPVIIEGNNSKITMPNFKPINPKEFKKQTTTFYKLAVKNTNKTVNQ</sequence>
<reference evidence="1" key="1">
    <citation type="submission" date="2022-01" db="EMBL/GenBank/DDBJ databases">
        <title>Colwellia maritima, isolated from seawater.</title>
        <authorList>
            <person name="Kristyanto S."/>
            <person name="Jung J."/>
            <person name="Jeon C.O."/>
        </authorList>
    </citation>
    <scope>NUCLEOTIDE SEQUENCE</scope>
    <source>
        <strain evidence="1">MSW7</strain>
    </source>
</reference>
<comment type="caution">
    <text evidence="1">The sequence shown here is derived from an EMBL/GenBank/DDBJ whole genome shotgun (WGS) entry which is preliminary data.</text>
</comment>
<dbReference type="Proteomes" id="UP001139646">
    <property type="component" value="Unassembled WGS sequence"/>
</dbReference>
<accession>A0ABS9X2I9</accession>
<evidence type="ECO:0000313" key="1">
    <source>
        <dbReference type="EMBL" id="MCI2284451.1"/>
    </source>
</evidence>
<proteinExistence type="predicted"/>
<organism evidence="1 2">
    <name type="scientific">Colwellia maritima</name>
    <dbReference type="NCBI Taxonomy" id="2912588"/>
    <lineage>
        <taxon>Bacteria</taxon>
        <taxon>Pseudomonadati</taxon>
        <taxon>Pseudomonadota</taxon>
        <taxon>Gammaproteobacteria</taxon>
        <taxon>Alteromonadales</taxon>
        <taxon>Colwelliaceae</taxon>
        <taxon>Colwellia</taxon>
    </lineage>
</organism>
<evidence type="ECO:0000313" key="2">
    <source>
        <dbReference type="Proteomes" id="UP001139646"/>
    </source>
</evidence>
<gene>
    <name evidence="1" type="ORF">L3081_14975</name>
</gene>